<dbReference type="InterPro" id="IPR011993">
    <property type="entry name" value="PH-like_dom_sf"/>
</dbReference>
<evidence type="ECO:0000256" key="1">
    <source>
        <dbReference type="SAM" id="MobiDB-lite"/>
    </source>
</evidence>
<feature type="compositionally biased region" description="Low complexity" evidence="1">
    <location>
        <begin position="72"/>
        <end position="90"/>
    </location>
</feature>
<feature type="compositionally biased region" description="Polar residues" evidence="1">
    <location>
        <begin position="664"/>
        <end position="674"/>
    </location>
</feature>
<feature type="compositionally biased region" description="Polar residues" evidence="1">
    <location>
        <begin position="358"/>
        <end position="367"/>
    </location>
</feature>
<feature type="region of interest" description="Disordered" evidence="1">
    <location>
        <begin position="644"/>
        <end position="674"/>
    </location>
</feature>
<evidence type="ECO:0000313" key="4">
    <source>
        <dbReference type="EMBL" id="KAF9998279.1"/>
    </source>
</evidence>
<keyword evidence="5" id="KW-1185">Reference proteome</keyword>
<dbReference type="PANTHER" id="PTHR10663">
    <property type="entry name" value="GUANYL-NUCLEOTIDE EXCHANGE FACTOR"/>
    <property type="match status" value="1"/>
</dbReference>
<dbReference type="OrthoDB" id="2157641at2759"/>
<feature type="region of interest" description="Disordered" evidence="1">
    <location>
        <begin position="781"/>
        <end position="880"/>
    </location>
</feature>
<dbReference type="PROSITE" id="PS50190">
    <property type="entry name" value="SEC7"/>
    <property type="match status" value="1"/>
</dbReference>
<dbReference type="CDD" id="cd00171">
    <property type="entry name" value="Sec7"/>
    <property type="match status" value="1"/>
</dbReference>
<feature type="region of interest" description="Disordered" evidence="1">
    <location>
        <begin position="358"/>
        <end position="382"/>
    </location>
</feature>
<dbReference type="Gene3D" id="1.10.1000.11">
    <property type="entry name" value="Arf Nucleotide-binding Site Opener,domain 2"/>
    <property type="match status" value="1"/>
</dbReference>
<dbReference type="EMBL" id="JAAAHW010000881">
    <property type="protein sequence ID" value="KAF9998279.1"/>
    <property type="molecule type" value="Genomic_DNA"/>
</dbReference>
<dbReference type="Proteomes" id="UP000749646">
    <property type="component" value="Unassembled WGS sequence"/>
</dbReference>
<dbReference type="InterPro" id="IPR001849">
    <property type="entry name" value="PH_domain"/>
</dbReference>
<gene>
    <name evidence="4" type="ORF">BGZ65_006213</name>
</gene>
<dbReference type="AlphaFoldDB" id="A0A9P6MG11"/>
<dbReference type="PROSITE" id="PS50003">
    <property type="entry name" value="PH_DOMAIN"/>
    <property type="match status" value="1"/>
</dbReference>
<proteinExistence type="predicted"/>
<name>A0A9P6MG11_9FUNG</name>
<feature type="domain" description="SEC7" evidence="3">
    <location>
        <begin position="471"/>
        <end position="628"/>
    </location>
</feature>
<feature type="region of interest" description="Disordered" evidence="1">
    <location>
        <begin position="938"/>
        <end position="976"/>
    </location>
</feature>
<dbReference type="Gene3D" id="1.10.220.20">
    <property type="match status" value="1"/>
</dbReference>
<dbReference type="SUPFAM" id="SSF48425">
    <property type="entry name" value="Sec7 domain"/>
    <property type="match status" value="1"/>
</dbReference>
<feature type="region of interest" description="Disordered" evidence="1">
    <location>
        <begin position="412"/>
        <end position="432"/>
    </location>
</feature>
<dbReference type="InterPro" id="IPR000904">
    <property type="entry name" value="Sec7_dom"/>
</dbReference>
<feature type="compositionally biased region" description="Polar residues" evidence="1">
    <location>
        <begin position="1"/>
        <end position="10"/>
    </location>
</feature>
<dbReference type="SUPFAM" id="SSF50729">
    <property type="entry name" value="PH domain-like"/>
    <property type="match status" value="1"/>
</dbReference>
<evidence type="ECO:0000259" key="2">
    <source>
        <dbReference type="PROSITE" id="PS50003"/>
    </source>
</evidence>
<evidence type="ECO:0000313" key="5">
    <source>
        <dbReference type="Proteomes" id="UP000749646"/>
    </source>
</evidence>
<feature type="non-terminal residue" evidence="4">
    <location>
        <position position="1"/>
    </location>
</feature>
<evidence type="ECO:0000259" key="3">
    <source>
        <dbReference type="PROSITE" id="PS50190"/>
    </source>
</evidence>
<feature type="compositionally biased region" description="Low complexity" evidence="1">
    <location>
        <begin position="960"/>
        <end position="969"/>
    </location>
</feature>
<comment type="caution">
    <text evidence="4">The sequence shown here is derived from an EMBL/GenBank/DDBJ whole genome shotgun (WGS) entry which is preliminary data.</text>
</comment>
<dbReference type="InterPro" id="IPR041681">
    <property type="entry name" value="PH_9"/>
</dbReference>
<dbReference type="InterPro" id="IPR023394">
    <property type="entry name" value="Sec7_C_sf"/>
</dbReference>
<dbReference type="GO" id="GO:0032012">
    <property type="term" value="P:regulation of ARF protein signal transduction"/>
    <property type="evidence" value="ECO:0007669"/>
    <property type="project" value="InterPro"/>
</dbReference>
<dbReference type="Pfam" id="PF15410">
    <property type="entry name" value="PH_9"/>
    <property type="match status" value="1"/>
</dbReference>
<sequence>FDGSPDTPQGRSLKPPSSPVNNGNKNSLGFWSGSKSAASTPNLSNTAGTNNNHHELTSSSITTVSASPTLTQAQGSGEGSVASVESSSSSFQHRRKRSESTGGLKNITKIVKKSSSSFLKKFVKNFDDKNAPPTPVAPSSNNSSIKSSSHPPRLSIGPELPPLSPPSFGHSNQIGPLDTPPPMSPLLGQELEHHFSSMNPSLPDIDPRLQQQSMRAPNVESWLNSTEQGFSSREYPASFTAFSEGSASLECQQSRGVDALDNLDDDEEVDEDEDEDLPTDISNRLSKLYESGSIHPNQSQTSLYYSTKSSLSDTDLAESGSRRTSLAQEALGYSLGLTRGSSIRFSQYSLGQIAQLTGSVSTPSSPGLNKGPLEHLEGRPTPRRPATMFIPLSANADNDNSVEDIPRVDSTRAAPADTEQSFPPTLLPVGTREGLRHTGIRPITICVSPEETNISSASNLPTTVLTPAASIEDREMTAALTFQTAKRCYNEDENFLKRGEIAEYLGTPKHFNRQVLKHYMDHFDFTEKRLDMAFRILCQKLVLKGETQEVDRILEVFAERYVTCNPRSLLGGADHAKDIVHAITYSILLLNTDLHIVQQSSRMSKSAFIKNTLQAVQSQSQQNSSGDDSMSLLTGNTTSLGLPLTSSGDSLHGSPTSSKRKTPSVKSWKSGQSQQSAIGQVLSYQGHNNKMGSDAKANGGYGNGKWWQQQLESLLKDIYSEVKQHQILAAEAVQPQQSVVESEYFLSAPLPLSFNPLNVRHSVAGPLLSEAFLQEYNNISRDRDLGRGPTRSGEDLSQYSSSSRLSSLTLATSQTPISSASTVVTTPSASQNSLTSLQSYPTSVPTNLEDYQSLQKEHQRQQLQQQQQQQEEEEEEAMAQLQLQKEELHQQHVQARYRMEGILWRKHLLERTDKKAQSRAWRQLLVVIDPDQGTLSMFRSNGSLPKPPPVVYNQQQKQGSTSTSLSTSSPLPPGDHDADVPLFDEIPLQHTITNILPPPGYSSTREHVFAVQLYTGAVYLFQATSPQECEAWARTCNYWAARTSKEPLLGGVVNMEYGWGRALELLARQEEEQRQQALYAMGIYEGGRLTPGSDVSQSSTRNNSMAGVRVALDYSAGPPTDYLGEALGNGFNSSLSSFAASAGGRTPSVRSGTRGSISSASGVSAAMAAGGHTSSTGSIGDS</sequence>
<organism evidence="4 5">
    <name type="scientific">Modicella reniformis</name>
    <dbReference type="NCBI Taxonomy" id="1440133"/>
    <lineage>
        <taxon>Eukaryota</taxon>
        <taxon>Fungi</taxon>
        <taxon>Fungi incertae sedis</taxon>
        <taxon>Mucoromycota</taxon>
        <taxon>Mortierellomycotina</taxon>
        <taxon>Mortierellomycetes</taxon>
        <taxon>Mortierellales</taxon>
        <taxon>Mortierellaceae</taxon>
        <taxon>Modicella</taxon>
    </lineage>
</organism>
<feature type="region of interest" description="Disordered" evidence="1">
    <location>
        <begin position="125"/>
        <end position="217"/>
    </location>
</feature>
<feature type="compositionally biased region" description="Low complexity" evidence="1">
    <location>
        <begin position="796"/>
        <end position="830"/>
    </location>
</feature>
<feature type="non-terminal residue" evidence="4">
    <location>
        <position position="1182"/>
    </location>
</feature>
<dbReference type="SMART" id="SM00222">
    <property type="entry name" value="Sec7"/>
    <property type="match status" value="1"/>
</dbReference>
<evidence type="ECO:0008006" key="6">
    <source>
        <dbReference type="Google" id="ProtNLM"/>
    </source>
</evidence>
<dbReference type="Pfam" id="PF01369">
    <property type="entry name" value="Sec7"/>
    <property type="match status" value="1"/>
</dbReference>
<dbReference type="Gene3D" id="2.30.29.30">
    <property type="entry name" value="Pleckstrin-homology domain (PH domain)/Phosphotyrosine-binding domain (PTB)"/>
    <property type="match status" value="1"/>
</dbReference>
<dbReference type="PANTHER" id="PTHR10663:SF373">
    <property type="entry name" value="PH AND SEC7 DOMAIN-CONTAINING PROTEIN C11E3.11C"/>
    <property type="match status" value="1"/>
</dbReference>
<reference evidence="4" key="1">
    <citation type="journal article" date="2020" name="Fungal Divers.">
        <title>Resolving the Mortierellaceae phylogeny through synthesis of multi-gene phylogenetics and phylogenomics.</title>
        <authorList>
            <person name="Vandepol N."/>
            <person name="Liber J."/>
            <person name="Desiro A."/>
            <person name="Na H."/>
            <person name="Kennedy M."/>
            <person name="Barry K."/>
            <person name="Grigoriev I.V."/>
            <person name="Miller A.N."/>
            <person name="O'Donnell K."/>
            <person name="Stajich J.E."/>
            <person name="Bonito G."/>
        </authorList>
    </citation>
    <scope>NUCLEOTIDE SEQUENCE</scope>
    <source>
        <strain evidence="4">MES-2147</strain>
    </source>
</reference>
<protein>
    <recommendedName>
        <fullName evidence="6">SEC7 domain-containing protein</fullName>
    </recommendedName>
</protein>
<feature type="domain" description="PH" evidence="2">
    <location>
        <begin position="896"/>
        <end position="1041"/>
    </location>
</feature>
<dbReference type="SMART" id="SM00233">
    <property type="entry name" value="PH"/>
    <property type="match status" value="1"/>
</dbReference>
<feature type="region of interest" description="Disordered" evidence="1">
    <location>
        <begin position="1"/>
        <end position="108"/>
    </location>
</feature>
<feature type="compositionally biased region" description="Polar residues" evidence="1">
    <location>
        <begin position="19"/>
        <end position="71"/>
    </location>
</feature>
<feature type="compositionally biased region" description="Low complexity" evidence="1">
    <location>
        <begin position="139"/>
        <end position="149"/>
    </location>
</feature>
<dbReference type="GO" id="GO:0005085">
    <property type="term" value="F:guanyl-nucleotide exchange factor activity"/>
    <property type="evidence" value="ECO:0007669"/>
    <property type="project" value="InterPro"/>
</dbReference>
<feature type="compositionally biased region" description="Polar residues" evidence="1">
    <location>
        <begin position="831"/>
        <end position="850"/>
    </location>
</feature>
<accession>A0A9P6MG11</accession>
<dbReference type="InterPro" id="IPR035999">
    <property type="entry name" value="Sec7_dom_sf"/>
</dbReference>